<name>A0ABN7AW89_9HEMI</name>
<evidence type="ECO:0000313" key="2">
    <source>
        <dbReference type="EMBL" id="BES96203.1"/>
    </source>
</evidence>
<accession>A0ABN7AW89</accession>
<sequence>MSPEAVYSLIKNFYGDEFDVHLNNLKHPDHVFVRDFYTRILMEYEVDSENLVRSTIFSDERFADEDTTDVNLVGAVNVGFKFLNLTYNDLMNPADNVKRTVTLIGQAMEYLTYCDTLMGRLDLEAAVQEKEQLKVKEAENLRISHERSKLEIKKVKLSDQMQQVKHQLGELEDLLNIKKQDLSRVTNSDHGSSALLQKLSKLRAEQENLVAENRQLENEISIFEKTLISIPQLEKANKKKEEWKAKCHEKNKELDELNQVFETNKLNASKFEAIGTLCEKSSQLQESRNSQKENLKKMRDGYEKIQADWKIYSRKMSIVIDNLSALKNSDARLNELLDEYLDLVDQTRKAKEEIYRIVGKKCEEWLN</sequence>
<reference evidence="2 3" key="1">
    <citation type="submission" date="2023-09" db="EMBL/GenBank/DDBJ databases">
        <title>Nesidiocoris tenuis whole genome shotgun sequence.</title>
        <authorList>
            <person name="Shibata T."/>
            <person name="Shimoda M."/>
            <person name="Kobayashi T."/>
            <person name="Uehara T."/>
        </authorList>
    </citation>
    <scope>NUCLEOTIDE SEQUENCE [LARGE SCALE GENOMIC DNA]</scope>
    <source>
        <strain evidence="2 3">Japan</strain>
    </source>
</reference>
<keyword evidence="1" id="KW-0175">Coiled coil</keyword>
<gene>
    <name evidence="2" type="ORF">NTJ_09012</name>
</gene>
<protein>
    <submittedName>
        <fullName evidence="2">Uncharacterized protein</fullName>
    </submittedName>
</protein>
<proteinExistence type="predicted"/>
<keyword evidence="3" id="KW-1185">Reference proteome</keyword>
<evidence type="ECO:0000256" key="1">
    <source>
        <dbReference type="SAM" id="Coils"/>
    </source>
</evidence>
<dbReference type="Proteomes" id="UP001307889">
    <property type="component" value="Chromosome 7"/>
</dbReference>
<feature type="coiled-coil region" evidence="1">
    <location>
        <begin position="147"/>
        <end position="260"/>
    </location>
</feature>
<evidence type="ECO:0000313" key="3">
    <source>
        <dbReference type="Proteomes" id="UP001307889"/>
    </source>
</evidence>
<feature type="coiled-coil region" evidence="1">
    <location>
        <begin position="288"/>
        <end position="353"/>
    </location>
</feature>
<dbReference type="EMBL" id="AP028915">
    <property type="protein sequence ID" value="BES96203.1"/>
    <property type="molecule type" value="Genomic_DNA"/>
</dbReference>
<organism evidence="2 3">
    <name type="scientific">Nesidiocoris tenuis</name>
    <dbReference type="NCBI Taxonomy" id="355587"/>
    <lineage>
        <taxon>Eukaryota</taxon>
        <taxon>Metazoa</taxon>
        <taxon>Ecdysozoa</taxon>
        <taxon>Arthropoda</taxon>
        <taxon>Hexapoda</taxon>
        <taxon>Insecta</taxon>
        <taxon>Pterygota</taxon>
        <taxon>Neoptera</taxon>
        <taxon>Paraneoptera</taxon>
        <taxon>Hemiptera</taxon>
        <taxon>Heteroptera</taxon>
        <taxon>Panheteroptera</taxon>
        <taxon>Cimicomorpha</taxon>
        <taxon>Miridae</taxon>
        <taxon>Dicyphina</taxon>
        <taxon>Nesidiocoris</taxon>
    </lineage>
</organism>